<feature type="region of interest" description="Disordered" evidence="1">
    <location>
        <begin position="320"/>
        <end position="355"/>
    </location>
</feature>
<sequence>QVKVEEPSSPHREEDPEVDSMLMEVSMENGEETAAESDGSCLLQPGDSSTLSFGEYSEEDEEMPVGRESILPPSVSDGAGMIAEHLTSSGCRRSSLVASEDPQRSAGPSPPPEGPRPSDESSFCLELREEEADTSDNASPEPRQAAEASRPVTPAAQEAAPPEDSLDDVERRSTLSKQDRLLIHKIRRYYENQDASAGIKRRESLSYIPAGLVRHLSKQLNSTPRADPTPVHRKGSSPSRPTSWAVFDLPGLEKKPLPPSVSDASAADDGGFRPSSDMLKMWNDMELGMNGCPEESDTLGGCTRERTLHILEECEAELLSEHSSTSATTSPLTGSEGEYAEDPWLSTAPRCGGNGRVARAPLPRIISLRSGVEDDQILQDMGKVKNKVFQLARQYSQRIKNNRPLIRPRNRDSENPHGLKGMPAVHEESMPSWENGNSRATTPQAVSSPSSPSRAPSLPSSPVDSEPFHWPDVHQLCSRYTGPRSGPGAGPPPVGRSCSVPERMLELCTGGPGRPPWSPTATQPLTPRPPWDSAEGQWGGGAQRRGSPTREGGGSRPGPRLLCRWGSLDSVPAAASRPLHELQNLQDPVRPGHGTLPAQHKVKEGTTAGSDVCLKEAQHGVFKRPAAPHGNKKTESRIVRNLREKFQSLGSGS</sequence>
<feature type="region of interest" description="Disordered" evidence="1">
    <location>
        <begin position="505"/>
        <end position="558"/>
    </location>
</feature>
<dbReference type="GO" id="GO:0005085">
    <property type="term" value="F:guanyl-nucleotide exchange factor activity"/>
    <property type="evidence" value="ECO:0007669"/>
    <property type="project" value="InterPro"/>
</dbReference>
<dbReference type="AlphaFoldDB" id="A0A8C5C8X0"/>
<dbReference type="GO" id="GO:2000114">
    <property type="term" value="P:regulation of establishment of cell polarity"/>
    <property type="evidence" value="ECO:0007669"/>
    <property type="project" value="TreeGrafter"/>
</dbReference>
<feature type="compositionally biased region" description="Basic and acidic residues" evidence="1">
    <location>
        <begin position="1"/>
        <end position="14"/>
    </location>
</feature>
<reference evidence="2" key="1">
    <citation type="submission" date="2025-08" db="UniProtKB">
        <authorList>
            <consortium name="Ensembl"/>
        </authorList>
    </citation>
    <scope>IDENTIFICATION</scope>
</reference>
<keyword evidence="3" id="KW-1185">Reference proteome</keyword>
<evidence type="ECO:0000256" key="1">
    <source>
        <dbReference type="SAM" id="MobiDB-lite"/>
    </source>
</evidence>
<feature type="compositionally biased region" description="Basic and acidic residues" evidence="1">
    <location>
        <begin position="168"/>
        <end position="178"/>
    </location>
</feature>
<feature type="compositionally biased region" description="Polar residues" evidence="1">
    <location>
        <begin position="321"/>
        <end position="333"/>
    </location>
</feature>
<evidence type="ECO:0000313" key="2">
    <source>
        <dbReference type="Ensembl" id="ENSGMOP00000058465.1"/>
    </source>
</evidence>
<reference evidence="2" key="2">
    <citation type="submission" date="2025-09" db="UniProtKB">
        <authorList>
            <consortium name="Ensembl"/>
        </authorList>
    </citation>
    <scope>IDENTIFICATION</scope>
</reference>
<organism evidence="2 3">
    <name type="scientific">Gadus morhua</name>
    <name type="common">Atlantic cod</name>
    <dbReference type="NCBI Taxonomy" id="8049"/>
    <lineage>
        <taxon>Eukaryota</taxon>
        <taxon>Metazoa</taxon>
        <taxon>Chordata</taxon>
        <taxon>Craniata</taxon>
        <taxon>Vertebrata</taxon>
        <taxon>Euteleostomi</taxon>
        <taxon>Actinopterygii</taxon>
        <taxon>Neopterygii</taxon>
        <taxon>Teleostei</taxon>
        <taxon>Neoteleostei</taxon>
        <taxon>Acanthomorphata</taxon>
        <taxon>Zeiogadaria</taxon>
        <taxon>Gadariae</taxon>
        <taxon>Gadiformes</taxon>
        <taxon>Gadoidei</taxon>
        <taxon>Gadidae</taxon>
        <taxon>Gadus</taxon>
    </lineage>
</organism>
<feature type="region of interest" description="Disordered" evidence="1">
    <location>
        <begin position="218"/>
        <end position="273"/>
    </location>
</feature>
<feature type="compositionally biased region" description="Low complexity" evidence="1">
    <location>
        <begin position="447"/>
        <end position="462"/>
    </location>
</feature>
<feature type="region of interest" description="Disordered" evidence="1">
    <location>
        <begin position="479"/>
        <end position="498"/>
    </location>
</feature>
<dbReference type="GO" id="GO:0031267">
    <property type="term" value="F:small GTPase binding"/>
    <property type="evidence" value="ECO:0007669"/>
    <property type="project" value="TreeGrafter"/>
</dbReference>
<dbReference type="OMA" id="KSPSACM"/>
<feature type="region of interest" description="Disordered" evidence="1">
    <location>
        <begin position="1"/>
        <end position="178"/>
    </location>
</feature>
<proteinExistence type="predicted"/>
<accession>A0A8C5C8X0</accession>
<dbReference type="Proteomes" id="UP000694546">
    <property type="component" value="Chromosome 5"/>
</dbReference>
<dbReference type="Ensembl" id="ENSGMOT00000063081.1">
    <property type="protein sequence ID" value="ENSGMOP00000058465.1"/>
    <property type="gene ID" value="ENSGMOG00000037003.1"/>
</dbReference>
<protein>
    <submittedName>
        <fullName evidence="2">Uncharacterized protein</fullName>
    </submittedName>
</protein>
<dbReference type="GeneTree" id="ENSGT00940000156521"/>
<feature type="compositionally biased region" description="Polar residues" evidence="1">
    <location>
        <begin position="432"/>
        <end position="446"/>
    </location>
</feature>
<evidence type="ECO:0000313" key="3">
    <source>
        <dbReference type="Proteomes" id="UP000694546"/>
    </source>
</evidence>
<feature type="region of interest" description="Disordered" evidence="1">
    <location>
        <begin position="399"/>
        <end position="470"/>
    </location>
</feature>
<name>A0A8C5C8X0_GADMO</name>